<dbReference type="PANTHER" id="PTHR24210:SF14">
    <property type="entry name" value="LIM ZINC-BINDING DOMAIN-CONTAINING PROTEIN"/>
    <property type="match status" value="1"/>
</dbReference>
<dbReference type="Gene3D" id="2.10.110.10">
    <property type="entry name" value="Cysteine Rich Protein"/>
    <property type="match status" value="2"/>
</dbReference>
<dbReference type="GO" id="GO:0030695">
    <property type="term" value="F:GTPase regulator activity"/>
    <property type="evidence" value="ECO:0007669"/>
    <property type="project" value="UniProtKB-ARBA"/>
</dbReference>
<dbReference type="PANTHER" id="PTHR24210">
    <property type="entry name" value="LIM DOMAIN-CONTAINING PROTEIN"/>
    <property type="match status" value="1"/>
</dbReference>
<dbReference type="Proteomes" id="UP000813461">
    <property type="component" value="Unassembled WGS sequence"/>
</dbReference>
<feature type="region of interest" description="Disordered" evidence="5">
    <location>
        <begin position="38"/>
        <end position="505"/>
    </location>
</feature>
<evidence type="ECO:0000313" key="7">
    <source>
        <dbReference type="EMBL" id="KAH7083952.1"/>
    </source>
</evidence>
<feature type="domain" description="LIM zinc-binding" evidence="6">
    <location>
        <begin position="572"/>
        <end position="635"/>
    </location>
</feature>
<evidence type="ECO:0000313" key="8">
    <source>
        <dbReference type="Proteomes" id="UP000813461"/>
    </source>
</evidence>
<dbReference type="SUPFAM" id="SSF57716">
    <property type="entry name" value="Glucocorticoid receptor-like (DNA-binding domain)"/>
    <property type="match status" value="1"/>
</dbReference>
<feature type="compositionally biased region" description="Basic and acidic residues" evidence="5">
    <location>
        <begin position="551"/>
        <end position="568"/>
    </location>
</feature>
<feature type="compositionally biased region" description="Polar residues" evidence="5">
    <location>
        <begin position="98"/>
        <end position="112"/>
    </location>
</feature>
<feature type="compositionally biased region" description="Low complexity" evidence="5">
    <location>
        <begin position="38"/>
        <end position="50"/>
    </location>
</feature>
<evidence type="ECO:0000256" key="4">
    <source>
        <dbReference type="PROSITE-ProRule" id="PRU00125"/>
    </source>
</evidence>
<dbReference type="InterPro" id="IPR001781">
    <property type="entry name" value="Znf_LIM"/>
</dbReference>
<name>A0A8K0R4N1_9PLEO</name>
<feature type="domain" description="LIM zinc-binding" evidence="6">
    <location>
        <begin position="636"/>
        <end position="694"/>
    </location>
</feature>
<dbReference type="FunFam" id="2.10.110.10:FF:000105">
    <property type="entry name" value="Similar to LIM domain-containing protein"/>
    <property type="match status" value="1"/>
</dbReference>
<dbReference type="GO" id="GO:0046872">
    <property type="term" value="F:metal ion binding"/>
    <property type="evidence" value="ECO:0007669"/>
    <property type="project" value="UniProtKB-KW"/>
</dbReference>
<dbReference type="EMBL" id="JAGMVJ010000013">
    <property type="protein sequence ID" value="KAH7083952.1"/>
    <property type="molecule type" value="Genomic_DNA"/>
</dbReference>
<evidence type="ECO:0000256" key="5">
    <source>
        <dbReference type="SAM" id="MobiDB-lite"/>
    </source>
</evidence>
<feature type="compositionally biased region" description="Polar residues" evidence="5">
    <location>
        <begin position="408"/>
        <end position="430"/>
    </location>
</feature>
<feature type="compositionally biased region" description="Polar residues" evidence="5">
    <location>
        <begin position="372"/>
        <end position="391"/>
    </location>
</feature>
<feature type="compositionally biased region" description="Low complexity" evidence="5">
    <location>
        <begin position="257"/>
        <end position="274"/>
    </location>
</feature>
<dbReference type="Pfam" id="PF00412">
    <property type="entry name" value="LIM"/>
    <property type="match status" value="2"/>
</dbReference>
<feature type="compositionally biased region" description="Pro residues" evidence="5">
    <location>
        <begin position="69"/>
        <end position="81"/>
    </location>
</feature>
<dbReference type="OrthoDB" id="1112565at2759"/>
<dbReference type="PROSITE" id="PS50023">
    <property type="entry name" value="LIM_DOMAIN_2"/>
    <property type="match status" value="2"/>
</dbReference>
<evidence type="ECO:0000259" key="6">
    <source>
        <dbReference type="PROSITE" id="PS50023"/>
    </source>
</evidence>
<dbReference type="CDD" id="cd08368">
    <property type="entry name" value="LIM"/>
    <property type="match status" value="1"/>
</dbReference>
<evidence type="ECO:0000256" key="2">
    <source>
        <dbReference type="ARBA" id="ARBA00022833"/>
    </source>
</evidence>
<feature type="compositionally biased region" description="Basic and acidic residues" evidence="5">
    <location>
        <begin position="298"/>
        <end position="325"/>
    </location>
</feature>
<evidence type="ECO:0000256" key="1">
    <source>
        <dbReference type="ARBA" id="ARBA00022723"/>
    </source>
</evidence>
<accession>A0A8K0R4N1</accession>
<organism evidence="7 8">
    <name type="scientific">Paraphoma chrysanthemicola</name>
    <dbReference type="NCBI Taxonomy" id="798071"/>
    <lineage>
        <taxon>Eukaryota</taxon>
        <taxon>Fungi</taxon>
        <taxon>Dikarya</taxon>
        <taxon>Ascomycota</taxon>
        <taxon>Pezizomycotina</taxon>
        <taxon>Dothideomycetes</taxon>
        <taxon>Pleosporomycetidae</taxon>
        <taxon>Pleosporales</taxon>
        <taxon>Pleosporineae</taxon>
        <taxon>Phaeosphaeriaceae</taxon>
        <taxon>Paraphoma</taxon>
    </lineage>
</organism>
<feature type="compositionally biased region" description="Polar residues" evidence="5">
    <location>
        <begin position="493"/>
        <end position="505"/>
    </location>
</feature>
<proteinExistence type="predicted"/>
<gene>
    <name evidence="7" type="ORF">FB567DRAFT_561870</name>
</gene>
<keyword evidence="2 4" id="KW-0862">Zinc</keyword>
<reference evidence="7" key="1">
    <citation type="journal article" date="2021" name="Nat. Commun.">
        <title>Genetic determinants of endophytism in the Arabidopsis root mycobiome.</title>
        <authorList>
            <person name="Mesny F."/>
            <person name="Miyauchi S."/>
            <person name="Thiergart T."/>
            <person name="Pickel B."/>
            <person name="Atanasova L."/>
            <person name="Karlsson M."/>
            <person name="Huettel B."/>
            <person name="Barry K.W."/>
            <person name="Haridas S."/>
            <person name="Chen C."/>
            <person name="Bauer D."/>
            <person name="Andreopoulos W."/>
            <person name="Pangilinan J."/>
            <person name="LaButti K."/>
            <person name="Riley R."/>
            <person name="Lipzen A."/>
            <person name="Clum A."/>
            <person name="Drula E."/>
            <person name="Henrissat B."/>
            <person name="Kohler A."/>
            <person name="Grigoriev I.V."/>
            <person name="Martin F.M."/>
            <person name="Hacquard S."/>
        </authorList>
    </citation>
    <scope>NUCLEOTIDE SEQUENCE</scope>
    <source>
        <strain evidence="7">MPI-SDFR-AT-0120</strain>
    </source>
</reference>
<comment type="caution">
    <text evidence="7">The sequence shown here is derived from an EMBL/GenBank/DDBJ whole genome shotgun (WGS) entry which is preliminary data.</text>
</comment>
<protein>
    <recommendedName>
        <fullName evidence="6">LIM zinc-binding domain-containing protein</fullName>
    </recommendedName>
</protein>
<dbReference type="PROSITE" id="PS00478">
    <property type="entry name" value="LIM_DOMAIN_1"/>
    <property type="match status" value="1"/>
</dbReference>
<dbReference type="InterPro" id="IPR017351">
    <property type="entry name" value="PINCH-1-4-like"/>
</dbReference>
<keyword evidence="1 4" id="KW-0479">Metal-binding</keyword>
<feature type="compositionally biased region" description="Basic and acidic residues" evidence="5">
    <location>
        <begin position="450"/>
        <end position="469"/>
    </location>
</feature>
<feature type="compositionally biased region" description="Low complexity" evidence="5">
    <location>
        <begin position="431"/>
        <end position="447"/>
    </location>
</feature>
<dbReference type="SMART" id="SM00132">
    <property type="entry name" value="LIM"/>
    <property type="match status" value="2"/>
</dbReference>
<feature type="compositionally biased region" description="Polar residues" evidence="5">
    <location>
        <begin position="242"/>
        <end position="256"/>
    </location>
</feature>
<dbReference type="CDD" id="cd09397">
    <property type="entry name" value="LIM1_UF1"/>
    <property type="match status" value="1"/>
</dbReference>
<evidence type="ECO:0000256" key="3">
    <source>
        <dbReference type="ARBA" id="ARBA00023038"/>
    </source>
</evidence>
<keyword evidence="3 4" id="KW-0440">LIM domain</keyword>
<dbReference type="AlphaFoldDB" id="A0A8K0R4N1"/>
<feature type="region of interest" description="Disordered" evidence="5">
    <location>
        <begin position="533"/>
        <end position="576"/>
    </location>
</feature>
<keyword evidence="8" id="KW-1185">Reference proteome</keyword>
<sequence>MERQSASGLPTIKCSSCGVDIDILQLADHICAPSALSATTATSPAAPTPSKLDRAATFGGASFSKRSDGPPPASRMRPPPRIDSNAANKPFRPLEPSPMSNYSDSKSDNLLSPTIPRSPFKMNRSVTTPVPRRRPGPPSPSLTSNLDCAFPPFPSKRNATPQSARPQLRDRLEPTQQQRYAEPSPLFAPLSPRIDGGNNVAKRMDSIAPGPFDGRADRRPSTSSAPKTPKEEETVYGHRRTGTQGSTRSFGSFSKQRSSLASTTSRASAYSTRSVGLPAHPKLGANGAAPPPLPSSSERNEGIDAFLDRLQKESMKPATMRKDSGSEGPSRQDSQAKKTPPSRPRRPSSSDLLSDVMNELQPLAFAPRPANTFPTRDQSTGSVAETDQQRNAAPRAMQAPPLAPPTFRNDTPLNPLHTPSDSGLSDDSYTSSGFRSVASSRSSPPGSEAGHSREASKLSRSEYIDETAERTASPESYAKSRAPPLQIEKPRSLESSPKQNMQTPARQPFSANYVDIPESPMDPAIQLGIAFDRRPKQSGPTHPANLNPERTLSKRAPDSTVRRQESRPATKGKCRGCSEPIIGKSVKDSSGRLTGRYHKQCFVCRTCSDPFPTAEFYVFDNSPYCERHYHELNGSICASCNRGIEGQYLETDARRKFHPRCFTCSTCRIVLRDDYYEVGGQKYCDRHAQSAAAPSQNLLGPGGYRPRMEKRRTRLMMMA</sequence>